<accession>A0ABD6WAL8</accession>
<evidence type="ECO:0000313" key="17">
    <source>
        <dbReference type="Proteomes" id="UP000237881"/>
    </source>
</evidence>
<evidence type="ECO:0000256" key="10">
    <source>
        <dbReference type="ARBA" id="ARBA00023033"/>
    </source>
</evidence>
<keyword evidence="10" id="KW-0503">Monooxygenase</keyword>
<dbReference type="InterPro" id="IPR036188">
    <property type="entry name" value="FAD/NAD-bd_sf"/>
</dbReference>
<gene>
    <name evidence="16" type="ORF">C5C04_05955</name>
</gene>
<keyword evidence="9" id="KW-0560">Oxidoreductase</keyword>
<evidence type="ECO:0000256" key="4">
    <source>
        <dbReference type="ARBA" id="ARBA00013076"/>
    </source>
</evidence>
<comment type="catalytic activity">
    <reaction evidence="15">
        <text>L-lysine + NADPH + O2 = N(6)-hydroxy-L-lysine + NADP(+) + H2O</text>
        <dbReference type="Rhea" id="RHEA:23228"/>
        <dbReference type="ChEBI" id="CHEBI:15377"/>
        <dbReference type="ChEBI" id="CHEBI:15379"/>
        <dbReference type="ChEBI" id="CHEBI:32551"/>
        <dbReference type="ChEBI" id="CHEBI:57783"/>
        <dbReference type="ChEBI" id="CHEBI:57820"/>
        <dbReference type="ChEBI" id="CHEBI:58349"/>
        <dbReference type="EC" id="1.14.13.59"/>
    </reaction>
</comment>
<dbReference type="GO" id="GO:0047091">
    <property type="term" value="F:L-lysine 6-monooxygenase (NADPH) activity"/>
    <property type="evidence" value="ECO:0007669"/>
    <property type="project" value="UniProtKB-EC"/>
</dbReference>
<dbReference type="EC" id="1.14.13.59" evidence="4"/>
<evidence type="ECO:0000256" key="12">
    <source>
        <dbReference type="ARBA" id="ARBA00031158"/>
    </source>
</evidence>
<evidence type="ECO:0000256" key="11">
    <source>
        <dbReference type="ARBA" id="ARBA00029939"/>
    </source>
</evidence>
<evidence type="ECO:0000256" key="15">
    <source>
        <dbReference type="ARBA" id="ARBA00048407"/>
    </source>
</evidence>
<sequence>MTDAPVTAENPLTSGTRDDIVDVVGIGFGPSNLALAIALHERTTIPGNTPITARFVEAKPAFAWHPDMLLPGATMQVSFLKDLVTQRNPVSEYSFLRFLHESGRLPHFINRQTFFPTRIEFHQYLTWAADRVAADVRYGTRATRILDHSDHFEVALDGAHAGSVRARTVVLAGGLSARLPEGVRTSTRQFHNHSLLSSLAALPAPSRHCFVVVGAGQSAAEVTHYLHEHYPDARVHAVFGKYGYTPADDSPYANRIFDADAVDAYYASSTEMKARLLSYHRGTNYSAVDLPLIERLYDIEYAERVAGARRLFVHGASALTETREGPDGVMARIENGLNGTVQQIDADAVVYATGFTSMPLGEILGDLYSTPKAAHGVRVSRDYRLRTTRPTIGGVYLQGGTEDTHGLTSSLLSTIAVRSSEIAESIAAGLGARERELVRGA</sequence>
<evidence type="ECO:0000256" key="13">
    <source>
        <dbReference type="ARBA" id="ARBA00032493"/>
    </source>
</evidence>
<evidence type="ECO:0000256" key="9">
    <source>
        <dbReference type="ARBA" id="ARBA00023002"/>
    </source>
</evidence>
<evidence type="ECO:0000256" key="6">
    <source>
        <dbReference type="ARBA" id="ARBA00022630"/>
    </source>
</evidence>
<evidence type="ECO:0000256" key="14">
    <source>
        <dbReference type="ARBA" id="ARBA00032738"/>
    </source>
</evidence>
<keyword evidence="7" id="KW-0274">FAD</keyword>
<evidence type="ECO:0000256" key="5">
    <source>
        <dbReference type="ARBA" id="ARBA00016406"/>
    </source>
</evidence>
<dbReference type="RefSeq" id="WP_104326584.1">
    <property type="nucleotide sequence ID" value="NZ_PSUL01000009.1"/>
</dbReference>
<comment type="caution">
    <text evidence="16">The sequence shown here is derived from an EMBL/GenBank/DDBJ whole genome shotgun (WGS) entry which is preliminary data.</text>
</comment>
<dbReference type="Proteomes" id="UP000237881">
    <property type="component" value="Unassembled WGS sequence"/>
</dbReference>
<dbReference type="SUPFAM" id="SSF51905">
    <property type="entry name" value="FAD/NAD(P)-binding domain"/>
    <property type="match status" value="2"/>
</dbReference>
<evidence type="ECO:0000256" key="7">
    <source>
        <dbReference type="ARBA" id="ARBA00022827"/>
    </source>
</evidence>
<evidence type="ECO:0000256" key="3">
    <source>
        <dbReference type="ARBA" id="ARBA00007588"/>
    </source>
</evidence>
<dbReference type="AlphaFoldDB" id="A0ABD6WAL8"/>
<organism evidence="16 17">
    <name type="scientific">Rathayibacter rathayi</name>
    <name type="common">Corynebacterium rathayi</name>
    <dbReference type="NCBI Taxonomy" id="33887"/>
    <lineage>
        <taxon>Bacteria</taxon>
        <taxon>Bacillati</taxon>
        <taxon>Actinomycetota</taxon>
        <taxon>Actinomycetes</taxon>
        <taxon>Micrococcales</taxon>
        <taxon>Microbacteriaceae</taxon>
        <taxon>Rathayibacter</taxon>
    </lineage>
</organism>
<dbReference type="EMBL" id="PSUL01000009">
    <property type="protein sequence ID" value="PPF14736.1"/>
    <property type="molecule type" value="Genomic_DNA"/>
</dbReference>
<name>A0ABD6WAL8_RATRA</name>
<dbReference type="PANTHER" id="PTHR42802">
    <property type="entry name" value="MONOOXYGENASE"/>
    <property type="match status" value="1"/>
</dbReference>
<dbReference type="Pfam" id="PF13434">
    <property type="entry name" value="Lys_Orn_oxgnase"/>
    <property type="match status" value="1"/>
</dbReference>
<comment type="pathway">
    <text evidence="2">Siderophore biosynthesis.</text>
</comment>
<comment type="cofactor">
    <cofactor evidence="1">
        <name>FAD</name>
        <dbReference type="ChEBI" id="CHEBI:57692"/>
    </cofactor>
</comment>
<dbReference type="PANTHER" id="PTHR42802:SF1">
    <property type="entry name" value="L-ORNITHINE N(5)-MONOOXYGENASE"/>
    <property type="match status" value="1"/>
</dbReference>
<dbReference type="Gene3D" id="3.50.50.60">
    <property type="entry name" value="FAD/NAD(P)-binding domain"/>
    <property type="match status" value="1"/>
</dbReference>
<keyword evidence="6" id="KW-0285">Flavoprotein</keyword>
<evidence type="ECO:0000256" key="8">
    <source>
        <dbReference type="ARBA" id="ARBA00022857"/>
    </source>
</evidence>
<comment type="similarity">
    <text evidence="3">Belongs to the lysine N(6)-hydroxylase/L-ornithine N(5)-oxygenase family.</text>
</comment>
<evidence type="ECO:0000256" key="2">
    <source>
        <dbReference type="ARBA" id="ARBA00004924"/>
    </source>
</evidence>
<evidence type="ECO:0000256" key="1">
    <source>
        <dbReference type="ARBA" id="ARBA00001974"/>
    </source>
</evidence>
<dbReference type="InterPro" id="IPR025700">
    <property type="entry name" value="Lys/Orn_oxygenase"/>
</dbReference>
<keyword evidence="8" id="KW-0521">NADP</keyword>
<proteinExistence type="inferred from homology"/>
<evidence type="ECO:0000313" key="16">
    <source>
        <dbReference type="EMBL" id="PPF14736.1"/>
    </source>
</evidence>
<reference evidence="16 17" key="1">
    <citation type="submission" date="2018-02" db="EMBL/GenBank/DDBJ databases">
        <title>Bacteriophage NCPPB3778 and a type I-E CRISPR drive the evolution of the US Biological Select Agent, Rathayibacter toxicus.</title>
        <authorList>
            <person name="Davis E.W.II."/>
            <person name="Tabima J.F."/>
            <person name="Weisberg A.J."/>
            <person name="Lopes L.D."/>
            <person name="Wiseman M.S."/>
            <person name="Wiseman M.S."/>
            <person name="Pupko T."/>
            <person name="Belcher M.S."/>
            <person name="Sechler A.J."/>
            <person name="Tancos M.A."/>
            <person name="Schroeder B.K."/>
            <person name="Murray T.D."/>
            <person name="Luster D.G."/>
            <person name="Schneider W.L."/>
            <person name="Rogers E."/>
            <person name="Andreote F.D."/>
            <person name="Grunwald N.J."/>
            <person name="Putnam M.L."/>
            <person name="Chang J.H."/>
        </authorList>
    </citation>
    <scope>NUCLEOTIDE SEQUENCE [LARGE SCALE GENOMIC DNA]</scope>
    <source>
        <strain evidence="16 17">AY1I9</strain>
    </source>
</reference>
<protein>
    <recommendedName>
        <fullName evidence="5">L-lysine N6-monooxygenase MbtG</fullName>
        <ecNumber evidence="4">1.14.13.59</ecNumber>
    </recommendedName>
    <alternativeName>
        <fullName evidence="14">Lysine 6-N-hydroxylase</fullName>
    </alternativeName>
    <alternativeName>
        <fullName evidence="13">Lysine N6-hydroxylase</fullName>
    </alternativeName>
    <alternativeName>
        <fullName evidence="11">Lysine-N-oxygenase</fullName>
    </alternativeName>
    <alternativeName>
        <fullName evidence="12">Mycobactin synthase protein G</fullName>
    </alternativeName>
</protein>